<reference evidence="3" key="3">
    <citation type="submission" date="2015-06" db="UniProtKB">
        <authorList>
            <consortium name="EnsemblMetazoa"/>
        </authorList>
    </citation>
    <scope>IDENTIFICATION</scope>
</reference>
<keyword evidence="1" id="KW-0472">Membrane</keyword>
<evidence type="ECO:0000313" key="4">
    <source>
        <dbReference type="Proteomes" id="UP000014760"/>
    </source>
</evidence>
<evidence type="ECO:0000313" key="2">
    <source>
        <dbReference type="EMBL" id="ELT92248.1"/>
    </source>
</evidence>
<dbReference type="AlphaFoldDB" id="R7TER9"/>
<dbReference type="Gene3D" id="3.30.420.10">
    <property type="entry name" value="Ribonuclease H-like superfamily/Ribonuclease H"/>
    <property type="match status" value="1"/>
</dbReference>
<dbReference type="InterPro" id="IPR036397">
    <property type="entry name" value="RNaseH_sf"/>
</dbReference>
<reference evidence="4" key="1">
    <citation type="submission" date="2012-12" db="EMBL/GenBank/DDBJ databases">
        <authorList>
            <person name="Hellsten U."/>
            <person name="Grimwood J."/>
            <person name="Chapman J.A."/>
            <person name="Shapiro H."/>
            <person name="Aerts A."/>
            <person name="Otillar R.P."/>
            <person name="Terry A.Y."/>
            <person name="Boore J.L."/>
            <person name="Simakov O."/>
            <person name="Marletaz F."/>
            <person name="Cho S.-J."/>
            <person name="Edsinger-Gonzales E."/>
            <person name="Havlak P."/>
            <person name="Kuo D.-H."/>
            <person name="Larsson T."/>
            <person name="Lv J."/>
            <person name="Arendt D."/>
            <person name="Savage R."/>
            <person name="Osoegawa K."/>
            <person name="de Jong P."/>
            <person name="Lindberg D.R."/>
            <person name="Seaver E.C."/>
            <person name="Weisblat D.A."/>
            <person name="Putnam N.H."/>
            <person name="Grigoriev I.V."/>
            <person name="Rokhsar D.S."/>
        </authorList>
    </citation>
    <scope>NUCLEOTIDE SEQUENCE</scope>
    <source>
        <strain evidence="4">I ESC-2004</strain>
    </source>
</reference>
<feature type="transmembrane region" description="Helical" evidence="1">
    <location>
        <begin position="21"/>
        <end position="43"/>
    </location>
</feature>
<evidence type="ECO:0000313" key="3">
    <source>
        <dbReference type="EnsemblMetazoa" id="CapteP199971"/>
    </source>
</evidence>
<dbReference type="EnsemblMetazoa" id="CapteT199971">
    <property type="protein sequence ID" value="CapteP199971"/>
    <property type="gene ID" value="CapteG199971"/>
</dbReference>
<dbReference type="EMBL" id="KB310206">
    <property type="protein sequence ID" value="ELT92248.1"/>
    <property type="molecule type" value="Genomic_DNA"/>
</dbReference>
<keyword evidence="4" id="KW-1185">Reference proteome</keyword>
<dbReference type="OrthoDB" id="10018757at2759"/>
<keyword evidence="1" id="KW-1133">Transmembrane helix</keyword>
<reference evidence="2 4" key="2">
    <citation type="journal article" date="2013" name="Nature">
        <title>Insights into bilaterian evolution from three spiralian genomes.</title>
        <authorList>
            <person name="Simakov O."/>
            <person name="Marletaz F."/>
            <person name="Cho S.J."/>
            <person name="Edsinger-Gonzales E."/>
            <person name="Havlak P."/>
            <person name="Hellsten U."/>
            <person name="Kuo D.H."/>
            <person name="Larsson T."/>
            <person name="Lv J."/>
            <person name="Arendt D."/>
            <person name="Savage R."/>
            <person name="Osoegawa K."/>
            <person name="de Jong P."/>
            <person name="Grimwood J."/>
            <person name="Chapman J.A."/>
            <person name="Shapiro H."/>
            <person name="Aerts A."/>
            <person name="Otillar R.P."/>
            <person name="Terry A.Y."/>
            <person name="Boore J.L."/>
            <person name="Grigoriev I.V."/>
            <person name="Lindberg D.R."/>
            <person name="Seaver E.C."/>
            <person name="Weisblat D.A."/>
            <person name="Putnam N.H."/>
            <person name="Rokhsar D.S."/>
        </authorList>
    </citation>
    <scope>NUCLEOTIDE SEQUENCE</scope>
    <source>
        <strain evidence="2 4">I ESC-2004</strain>
    </source>
</reference>
<dbReference type="EMBL" id="AMQN01013413">
    <property type="status" value="NOT_ANNOTATED_CDS"/>
    <property type="molecule type" value="Genomic_DNA"/>
</dbReference>
<proteinExistence type="predicted"/>
<keyword evidence="1" id="KW-0812">Transmembrane</keyword>
<organism evidence="2">
    <name type="scientific">Capitella teleta</name>
    <name type="common">Polychaete worm</name>
    <dbReference type="NCBI Taxonomy" id="283909"/>
    <lineage>
        <taxon>Eukaryota</taxon>
        <taxon>Metazoa</taxon>
        <taxon>Spiralia</taxon>
        <taxon>Lophotrochozoa</taxon>
        <taxon>Annelida</taxon>
        <taxon>Polychaeta</taxon>
        <taxon>Sedentaria</taxon>
        <taxon>Scolecida</taxon>
        <taxon>Capitellidae</taxon>
        <taxon>Capitella</taxon>
    </lineage>
</organism>
<evidence type="ECO:0000256" key="1">
    <source>
        <dbReference type="SAM" id="Phobius"/>
    </source>
</evidence>
<dbReference type="GO" id="GO:0003676">
    <property type="term" value="F:nucleic acid binding"/>
    <property type="evidence" value="ECO:0007669"/>
    <property type="project" value="InterPro"/>
</dbReference>
<name>R7TER9_CAPTE</name>
<sequence>MSSLMKRRRRTTPVIYKQSTCVLAIGLVCLVTGAVFFLISVGAQLHLRLWQLLCVGFAGSGGVLVVVGGVWCGCSVHRDKVNNPASFYHHTMHNLTPSDYKTIGNLINAIRGRHFASNNELIWASESCYQGQNKEFVWQGIDGLENSWEECILLEDAYVK</sequence>
<gene>
    <name evidence="2" type="ORF">CAPTEDRAFT_199971</name>
</gene>
<protein>
    <submittedName>
        <fullName evidence="2 3">Uncharacterized protein</fullName>
    </submittedName>
</protein>
<feature type="transmembrane region" description="Helical" evidence="1">
    <location>
        <begin position="49"/>
        <end position="72"/>
    </location>
</feature>
<dbReference type="Proteomes" id="UP000014760">
    <property type="component" value="Unassembled WGS sequence"/>
</dbReference>
<accession>R7TER9</accession>
<dbReference type="HOGENOM" id="CLU_1653793_0_0_1"/>